<name>A0AA41XIV9_9MICO</name>
<proteinExistence type="predicted"/>
<dbReference type="SUPFAM" id="SSF52266">
    <property type="entry name" value="SGNH hydrolase"/>
    <property type="match status" value="1"/>
</dbReference>
<evidence type="ECO:0000259" key="1">
    <source>
        <dbReference type="Pfam" id="PF13472"/>
    </source>
</evidence>
<accession>A0AA41XIV9</accession>
<dbReference type="PANTHER" id="PTHR30383">
    <property type="entry name" value="THIOESTERASE 1/PROTEASE 1/LYSOPHOSPHOLIPASE L1"/>
    <property type="match status" value="1"/>
</dbReference>
<feature type="domain" description="SGNH hydrolase-type esterase" evidence="1">
    <location>
        <begin position="36"/>
        <end position="188"/>
    </location>
</feature>
<organism evidence="2 3">
    <name type="scientific">Herbiconiux oxytropis</name>
    <dbReference type="NCBI Taxonomy" id="2970915"/>
    <lineage>
        <taxon>Bacteria</taxon>
        <taxon>Bacillati</taxon>
        <taxon>Actinomycetota</taxon>
        <taxon>Actinomycetes</taxon>
        <taxon>Micrococcales</taxon>
        <taxon>Microbacteriaceae</taxon>
        <taxon>Herbiconiux</taxon>
    </lineage>
</organism>
<dbReference type="AlphaFoldDB" id="A0AA41XIV9"/>
<dbReference type="Gene3D" id="3.40.50.1110">
    <property type="entry name" value="SGNH hydrolase"/>
    <property type="match status" value="1"/>
</dbReference>
<dbReference type="Pfam" id="PF13472">
    <property type="entry name" value="Lipase_GDSL_2"/>
    <property type="match status" value="1"/>
</dbReference>
<dbReference type="InterPro" id="IPR036514">
    <property type="entry name" value="SGNH_hydro_sf"/>
</dbReference>
<evidence type="ECO:0000313" key="2">
    <source>
        <dbReference type="EMBL" id="MCS5727364.1"/>
    </source>
</evidence>
<sequence>MSFIGKFIDRKFFEPAHRMKVSQFVELDPPTGAIAFIGDSITEGGAWHEWFPEHRVINRGISADTSAGVRKRIAVAVRHAPAAVFLLIGTNDIGRGRKTDEIVADVEGILRAVRTHAPDARIVLQSVMPRQAKYRTRIEDVNANYRRIAGSTPSAEYLNLWPTFADRDSLRGALTVDGLHLNGAGYRVWTDVLRPLLPSTKP</sequence>
<dbReference type="EMBL" id="JANLCK010000010">
    <property type="protein sequence ID" value="MCS5727364.1"/>
    <property type="molecule type" value="Genomic_DNA"/>
</dbReference>
<dbReference type="InterPro" id="IPR051532">
    <property type="entry name" value="Ester_Hydrolysis_Enzymes"/>
</dbReference>
<dbReference type="InterPro" id="IPR013830">
    <property type="entry name" value="SGNH_hydro"/>
</dbReference>
<reference evidence="2" key="1">
    <citation type="submission" date="2022-08" db="EMBL/GenBank/DDBJ databases">
        <authorList>
            <person name="Deng Y."/>
            <person name="Han X.-F."/>
            <person name="Zhang Y.-Q."/>
        </authorList>
    </citation>
    <scope>NUCLEOTIDE SEQUENCE</scope>
    <source>
        <strain evidence="2">CPCC 203407</strain>
    </source>
</reference>
<dbReference type="RefSeq" id="WP_259530355.1">
    <property type="nucleotide sequence ID" value="NZ_JANLCK010000010.1"/>
</dbReference>
<dbReference type="PANTHER" id="PTHR30383:SF5">
    <property type="entry name" value="SGNH HYDROLASE-TYPE ESTERASE DOMAIN-CONTAINING PROTEIN"/>
    <property type="match status" value="1"/>
</dbReference>
<protein>
    <submittedName>
        <fullName evidence="2">GDSL-type esterase/lipase family protein</fullName>
    </submittedName>
</protein>
<keyword evidence="3" id="KW-1185">Reference proteome</keyword>
<dbReference type="Proteomes" id="UP001165587">
    <property type="component" value="Unassembled WGS sequence"/>
</dbReference>
<gene>
    <name evidence="2" type="ORF">N1028_15825</name>
</gene>
<comment type="caution">
    <text evidence="2">The sequence shown here is derived from an EMBL/GenBank/DDBJ whole genome shotgun (WGS) entry which is preliminary data.</text>
</comment>
<dbReference type="GO" id="GO:0004622">
    <property type="term" value="F:phosphatidylcholine lysophospholipase activity"/>
    <property type="evidence" value="ECO:0007669"/>
    <property type="project" value="TreeGrafter"/>
</dbReference>
<evidence type="ECO:0000313" key="3">
    <source>
        <dbReference type="Proteomes" id="UP001165587"/>
    </source>
</evidence>